<organism evidence="7 8">
    <name type="scientific">Dorea ammoniilytica</name>
    <dbReference type="NCBI Taxonomy" id="2981788"/>
    <lineage>
        <taxon>Bacteria</taxon>
        <taxon>Bacillati</taxon>
        <taxon>Bacillota</taxon>
        <taxon>Clostridia</taxon>
        <taxon>Lachnospirales</taxon>
        <taxon>Lachnospiraceae</taxon>
        <taxon>Dorea</taxon>
    </lineage>
</organism>
<dbReference type="EMBL" id="JAOQJV010000015">
    <property type="protein sequence ID" value="MCU6700654.1"/>
    <property type="molecule type" value="Genomic_DNA"/>
</dbReference>
<dbReference type="PANTHER" id="PTHR32060:SF30">
    <property type="entry name" value="CARBOXY-TERMINAL PROCESSING PROTEASE CTPA"/>
    <property type="match status" value="1"/>
</dbReference>
<dbReference type="Pfam" id="PF03572">
    <property type="entry name" value="Peptidase_S41"/>
    <property type="match status" value="1"/>
</dbReference>
<dbReference type="Pfam" id="PF22694">
    <property type="entry name" value="CtpB_N-like"/>
    <property type="match status" value="1"/>
</dbReference>
<evidence type="ECO:0000256" key="5">
    <source>
        <dbReference type="RuleBase" id="RU004404"/>
    </source>
</evidence>
<evidence type="ECO:0000313" key="7">
    <source>
        <dbReference type="EMBL" id="MCU6700654.1"/>
    </source>
</evidence>
<dbReference type="SUPFAM" id="SSF50156">
    <property type="entry name" value="PDZ domain-like"/>
    <property type="match status" value="1"/>
</dbReference>
<keyword evidence="8" id="KW-1185">Reference proteome</keyword>
<evidence type="ECO:0000256" key="4">
    <source>
        <dbReference type="ARBA" id="ARBA00022825"/>
    </source>
</evidence>
<dbReference type="InterPro" id="IPR005151">
    <property type="entry name" value="Tail-specific_protease"/>
</dbReference>
<dbReference type="InterPro" id="IPR004447">
    <property type="entry name" value="Peptidase_S41A"/>
</dbReference>
<accession>A0ABT2S7U3</accession>
<feature type="domain" description="PDZ" evidence="6">
    <location>
        <begin position="104"/>
        <end position="174"/>
    </location>
</feature>
<comment type="caution">
    <text evidence="7">The sequence shown here is derived from an EMBL/GenBank/DDBJ whole genome shotgun (WGS) entry which is preliminary data.</text>
</comment>
<dbReference type="SMART" id="SM00245">
    <property type="entry name" value="TSPc"/>
    <property type="match status" value="1"/>
</dbReference>
<dbReference type="InterPro" id="IPR041489">
    <property type="entry name" value="PDZ_6"/>
</dbReference>
<dbReference type="Gene3D" id="3.30.750.44">
    <property type="match status" value="1"/>
</dbReference>
<dbReference type="InterPro" id="IPR001478">
    <property type="entry name" value="PDZ"/>
</dbReference>
<dbReference type="Pfam" id="PF17820">
    <property type="entry name" value="PDZ_6"/>
    <property type="match status" value="1"/>
</dbReference>
<dbReference type="CDD" id="cd06782">
    <property type="entry name" value="cpPDZ_CPP-like"/>
    <property type="match status" value="1"/>
</dbReference>
<dbReference type="PROSITE" id="PS50106">
    <property type="entry name" value="PDZ"/>
    <property type="match status" value="1"/>
</dbReference>
<dbReference type="SUPFAM" id="SSF52096">
    <property type="entry name" value="ClpP/crotonase"/>
    <property type="match status" value="1"/>
</dbReference>
<evidence type="ECO:0000256" key="2">
    <source>
        <dbReference type="ARBA" id="ARBA00022670"/>
    </source>
</evidence>
<evidence type="ECO:0000256" key="1">
    <source>
        <dbReference type="ARBA" id="ARBA00009179"/>
    </source>
</evidence>
<keyword evidence="2 5" id="KW-0645">Protease</keyword>
<evidence type="ECO:0000256" key="3">
    <source>
        <dbReference type="ARBA" id="ARBA00022801"/>
    </source>
</evidence>
<protein>
    <submittedName>
        <fullName evidence="7">S41 family peptidase</fullName>
    </submittedName>
</protein>
<dbReference type="PANTHER" id="PTHR32060">
    <property type="entry name" value="TAIL-SPECIFIC PROTEASE"/>
    <property type="match status" value="1"/>
</dbReference>
<dbReference type="Proteomes" id="UP001207605">
    <property type="component" value="Unassembled WGS sequence"/>
</dbReference>
<keyword evidence="3 5" id="KW-0378">Hydrolase</keyword>
<dbReference type="InterPro" id="IPR029045">
    <property type="entry name" value="ClpP/crotonase-like_dom_sf"/>
</dbReference>
<name>A0ABT2S7U3_9FIRM</name>
<dbReference type="SMART" id="SM00228">
    <property type="entry name" value="PDZ"/>
    <property type="match status" value="1"/>
</dbReference>
<dbReference type="CDD" id="cd07560">
    <property type="entry name" value="Peptidase_S41_CPP"/>
    <property type="match status" value="1"/>
</dbReference>
<reference evidence="7 8" key="1">
    <citation type="journal article" date="2021" name="ISME Commun">
        <title>Automated analysis of genomic sequences facilitates high-throughput and comprehensive description of bacteria.</title>
        <authorList>
            <person name="Hitch T.C.A."/>
        </authorList>
    </citation>
    <scope>NUCLEOTIDE SEQUENCE [LARGE SCALE GENOMIC DNA]</scope>
    <source>
        <strain evidence="7 8">Sanger_02</strain>
    </source>
</reference>
<dbReference type="InterPro" id="IPR055210">
    <property type="entry name" value="CtpA/B_N"/>
</dbReference>
<dbReference type="InterPro" id="IPR036034">
    <property type="entry name" value="PDZ_sf"/>
</dbReference>
<dbReference type="RefSeq" id="WP_262582000.1">
    <property type="nucleotide sequence ID" value="NZ_JAOQJV010000015.1"/>
</dbReference>
<dbReference type="NCBIfam" id="TIGR00225">
    <property type="entry name" value="prc"/>
    <property type="match status" value="1"/>
</dbReference>
<comment type="similarity">
    <text evidence="1 5">Belongs to the peptidase S41A family.</text>
</comment>
<dbReference type="Gene3D" id="2.30.42.10">
    <property type="match status" value="1"/>
</dbReference>
<sequence length="403" mass="44105">MKNKKSFFKGALTGALAVLLIMSMVSCGIKLPGTSKTSKKSSSTSNSEELLDDSTKTKLELLEQLVDESYSGDIDMDDLQEGLYRGYIDGLGDKYSVYYDEDETKALMQSTSGEFGGIGALFSQDKDTKVITFLKVYEGSGAEEAGFKVDDILYKVDGKDISGEDLSEVVSKIRGDEGTTVELTVLRGDDGEEYTATVTRKIVQTDTVYHEMKEDKIGYIQVTEFDDVTTDQYKEALEDLENQGMKGLVVDLRNNPGGNVDTVTDMLDLMLPEGTTLSIKDKQGKESVYESDDEHQFTKPLVVLVNENSASASEIFSGAIQTFGTGEVVGTTTYGKGVVQQIFDLKDGTSVKLTIAEYLIAGQFGINGKGVTPDVEVQYEKDAQNPDRDNQLEKALEEVKNKL</sequence>
<proteinExistence type="inferred from homology"/>
<dbReference type="PROSITE" id="PS51257">
    <property type="entry name" value="PROKAR_LIPOPROTEIN"/>
    <property type="match status" value="1"/>
</dbReference>
<gene>
    <name evidence="7" type="ORF">OCV65_10480</name>
</gene>
<keyword evidence="4 5" id="KW-0720">Serine protease</keyword>
<evidence type="ECO:0000259" key="6">
    <source>
        <dbReference type="PROSITE" id="PS50106"/>
    </source>
</evidence>
<dbReference type="Gene3D" id="3.90.226.10">
    <property type="entry name" value="2-enoyl-CoA Hydratase, Chain A, domain 1"/>
    <property type="match status" value="1"/>
</dbReference>
<evidence type="ECO:0000313" key="8">
    <source>
        <dbReference type="Proteomes" id="UP001207605"/>
    </source>
</evidence>